<sequence>MSKRGQELLLELLLLSLRYTKKDIDWAQRELARYPQAQHLRIAFEMLNRRSPTDLSPERLHKREEEDTKVRASTLIAKLDSPRSAKETRKLVSIARRLGITTQDRTNDEVISIVKQELDKMDLSTLHRFLGASKSPQSPDEDYLGLAEYLIHRGYR</sequence>
<gene>
    <name evidence="1" type="ORF">QO011_001172</name>
</gene>
<dbReference type="Proteomes" id="UP001242480">
    <property type="component" value="Unassembled WGS sequence"/>
</dbReference>
<accession>A0ABU0J1P1</accession>
<comment type="caution">
    <text evidence="1">The sequence shown here is derived from an EMBL/GenBank/DDBJ whole genome shotgun (WGS) entry which is preliminary data.</text>
</comment>
<evidence type="ECO:0000313" key="2">
    <source>
        <dbReference type="Proteomes" id="UP001242480"/>
    </source>
</evidence>
<protein>
    <submittedName>
        <fullName evidence="1">Uncharacterized protein</fullName>
    </submittedName>
</protein>
<name>A0ABU0J1P1_9HYPH</name>
<keyword evidence="2" id="KW-1185">Reference proteome</keyword>
<dbReference type="RefSeq" id="WP_307268893.1">
    <property type="nucleotide sequence ID" value="NZ_JAUSVX010000001.1"/>
</dbReference>
<proteinExistence type="predicted"/>
<dbReference type="EMBL" id="JAUSVX010000001">
    <property type="protein sequence ID" value="MDQ0468177.1"/>
    <property type="molecule type" value="Genomic_DNA"/>
</dbReference>
<organism evidence="1 2">
    <name type="scientific">Labrys wisconsinensis</name>
    <dbReference type="NCBI Taxonomy" id="425677"/>
    <lineage>
        <taxon>Bacteria</taxon>
        <taxon>Pseudomonadati</taxon>
        <taxon>Pseudomonadota</taxon>
        <taxon>Alphaproteobacteria</taxon>
        <taxon>Hyphomicrobiales</taxon>
        <taxon>Xanthobacteraceae</taxon>
        <taxon>Labrys</taxon>
    </lineage>
</organism>
<evidence type="ECO:0000313" key="1">
    <source>
        <dbReference type="EMBL" id="MDQ0468177.1"/>
    </source>
</evidence>
<reference evidence="1 2" key="1">
    <citation type="submission" date="2023-07" db="EMBL/GenBank/DDBJ databases">
        <title>Genomic Encyclopedia of Type Strains, Phase IV (KMG-IV): sequencing the most valuable type-strain genomes for metagenomic binning, comparative biology and taxonomic classification.</title>
        <authorList>
            <person name="Goeker M."/>
        </authorList>
    </citation>
    <scope>NUCLEOTIDE SEQUENCE [LARGE SCALE GENOMIC DNA]</scope>
    <source>
        <strain evidence="1 2">DSM 19619</strain>
    </source>
</reference>